<evidence type="ECO:0000259" key="1">
    <source>
        <dbReference type="PROSITE" id="PS51819"/>
    </source>
</evidence>
<dbReference type="PANTHER" id="PTHR43279:SF1">
    <property type="entry name" value="CATECHOL-2,3-DIOXYGENASE"/>
    <property type="match status" value="1"/>
</dbReference>
<dbReference type="InterPro" id="IPR029068">
    <property type="entry name" value="Glyas_Bleomycin-R_OHBP_Dase"/>
</dbReference>
<proteinExistence type="predicted"/>
<dbReference type="OrthoDB" id="9792626at2"/>
<sequence length="274" mass="30802">MAITNTQSEQQDALVASWPLRRVGLRVQNMQRSIDYYGRLGLSVVRDERDADGNGSVGLGAAGGSEVLQLRTLAGGRPRPRHTAGLFHFALLVPDEPELGSFLRHVLDRNNNVPLGGASDHLVSQALYLTDPEGNGIEVYVDRPREQWPMQDGKVAMDTIPLNAPHLLEQAHEFKGFSQGLRLGHMHLNVSDLDQTFAFYREHFGMERMIGIEQQAYFLSWDGYHHHLGTNLWAGRNVRPVEPDMYGIDFYEIRRPDLQPSTIQDPNGVTIIIQ</sequence>
<dbReference type="InterPro" id="IPR004360">
    <property type="entry name" value="Glyas_Fos-R_dOase_dom"/>
</dbReference>
<dbReference type="SUPFAM" id="SSF54593">
    <property type="entry name" value="Glyoxalase/Bleomycin resistance protein/Dihydroxybiphenyl dioxygenase"/>
    <property type="match status" value="2"/>
</dbReference>
<dbReference type="EMBL" id="BIFQ01000002">
    <property type="protein sequence ID" value="GCE08330.1"/>
    <property type="molecule type" value="Genomic_DNA"/>
</dbReference>
<name>A0A401ZNE6_9CHLR</name>
<feature type="domain" description="VOC" evidence="1">
    <location>
        <begin position="19"/>
        <end position="142"/>
    </location>
</feature>
<protein>
    <submittedName>
        <fullName evidence="2">Glyoxalase</fullName>
    </submittedName>
</protein>
<dbReference type="Gene3D" id="3.10.180.10">
    <property type="entry name" value="2,3-Dihydroxybiphenyl 1,2-Dioxygenase, domain 1"/>
    <property type="match status" value="2"/>
</dbReference>
<evidence type="ECO:0000313" key="3">
    <source>
        <dbReference type="Proteomes" id="UP000287224"/>
    </source>
</evidence>
<dbReference type="Pfam" id="PF00903">
    <property type="entry name" value="Glyoxalase"/>
    <property type="match status" value="2"/>
</dbReference>
<keyword evidence="3" id="KW-1185">Reference proteome</keyword>
<evidence type="ECO:0000313" key="2">
    <source>
        <dbReference type="EMBL" id="GCE08330.1"/>
    </source>
</evidence>
<dbReference type="InterPro" id="IPR037523">
    <property type="entry name" value="VOC_core"/>
</dbReference>
<dbReference type="Proteomes" id="UP000287224">
    <property type="component" value="Unassembled WGS sequence"/>
</dbReference>
<dbReference type="AlphaFoldDB" id="A0A401ZNE6"/>
<dbReference type="PROSITE" id="PS51819">
    <property type="entry name" value="VOC"/>
    <property type="match status" value="1"/>
</dbReference>
<comment type="caution">
    <text evidence="2">The sequence shown here is derived from an EMBL/GenBank/DDBJ whole genome shotgun (WGS) entry which is preliminary data.</text>
</comment>
<organism evidence="2 3">
    <name type="scientific">Dictyobacter aurantiacus</name>
    <dbReference type="NCBI Taxonomy" id="1936993"/>
    <lineage>
        <taxon>Bacteria</taxon>
        <taxon>Bacillati</taxon>
        <taxon>Chloroflexota</taxon>
        <taxon>Ktedonobacteria</taxon>
        <taxon>Ktedonobacterales</taxon>
        <taxon>Dictyobacteraceae</taxon>
        <taxon>Dictyobacter</taxon>
    </lineage>
</organism>
<dbReference type="RefSeq" id="WP_126600821.1">
    <property type="nucleotide sequence ID" value="NZ_BIFQ01000002.1"/>
</dbReference>
<gene>
    <name evidence="2" type="ORF">KDAU_56590</name>
</gene>
<accession>A0A401ZNE6</accession>
<reference evidence="3" key="1">
    <citation type="submission" date="2018-12" db="EMBL/GenBank/DDBJ databases">
        <title>Tengunoibacter tsumagoiensis gen. nov., sp. nov., Dictyobacter kobayashii sp. nov., D. alpinus sp. nov., and D. joshuensis sp. nov. and description of Dictyobacteraceae fam. nov. within the order Ktedonobacterales isolated from Tengu-no-mugimeshi.</title>
        <authorList>
            <person name="Wang C.M."/>
            <person name="Zheng Y."/>
            <person name="Sakai Y."/>
            <person name="Toyoda A."/>
            <person name="Minakuchi Y."/>
            <person name="Abe K."/>
            <person name="Yokota A."/>
            <person name="Yabe S."/>
        </authorList>
    </citation>
    <scope>NUCLEOTIDE SEQUENCE [LARGE SCALE GENOMIC DNA]</scope>
    <source>
        <strain evidence="3">S-27</strain>
    </source>
</reference>
<dbReference type="PANTHER" id="PTHR43279">
    <property type="entry name" value="CATECHOL-2,3-DIOXYGENASE"/>
    <property type="match status" value="1"/>
</dbReference>